<evidence type="ECO:0000313" key="3">
    <source>
        <dbReference type="EMBL" id="PWE17780.1"/>
    </source>
</evidence>
<dbReference type="Gene3D" id="3.40.710.10">
    <property type="entry name" value="DD-peptidase/beta-lactamase superfamily"/>
    <property type="match status" value="1"/>
</dbReference>
<evidence type="ECO:0000256" key="1">
    <source>
        <dbReference type="SAM" id="SignalP"/>
    </source>
</evidence>
<dbReference type="RefSeq" id="WP_109253011.1">
    <property type="nucleotide sequence ID" value="NZ_QEXV01000003.1"/>
</dbReference>
<protein>
    <recommendedName>
        <fullName evidence="2">Beta-lactamase-related domain-containing protein</fullName>
    </recommendedName>
</protein>
<keyword evidence="4" id="KW-1185">Reference proteome</keyword>
<feature type="chain" id="PRO_5015513502" description="Beta-lactamase-related domain-containing protein" evidence="1">
    <location>
        <begin position="24"/>
        <end position="403"/>
    </location>
</feature>
<dbReference type="Proteomes" id="UP000245168">
    <property type="component" value="Unassembled WGS sequence"/>
</dbReference>
<dbReference type="SUPFAM" id="SSF56601">
    <property type="entry name" value="beta-lactamase/transpeptidase-like"/>
    <property type="match status" value="1"/>
</dbReference>
<dbReference type="InterPro" id="IPR001466">
    <property type="entry name" value="Beta-lactam-related"/>
</dbReference>
<dbReference type="InterPro" id="IPR012338">
    <property type="entry name" value="Beta-lactam/transpept-like"/>
</dbReference>
<keyword evidence="1" id="KW-0732">Signal</keyword>
<sequence length="403" mass="42313">MTGLLHLFAAGLAALVFGGVASAQQADLAALEDALRDTLAEARAEFDFPGATAAVVLPGGDVVSVAVGEADPANGVAMRPDHRLLGGSIGKTLVAAAAIDLVHDGLLALDAPLADVLGGADWYDALPNADAITLRHALVHETGIPMDYFETEPIREAIRRSVDGPDLSEQGVGHVDLLRPLGGLEPAFPAGEGWRYSDANYALIALAAEAVTGEPIEAIVRTRLLEPLGLDRIAPQRRELEGLAVPHLREPRFRAMFPGVPETAGELGRLAYDPQLEWGGGGWAFDAASLARWGDAWFGGSALGEPYEALFETALSAHVPEDAGYGYGPGLQVRDDPALGRLRFHGGYMLGYIAKVEHVASRDLTVAVMINEIELGYEAIHARLRDAALDALGEGAPAAPATP</sequence>
<dbReference type="AlphaFoldDB" id="A0A2U2BUX7"/>
<dbReference type="PANTHER" id="PTHR43283:SF18">
    <property type="match status" value="1"/>
</dbReference>
<name>A0A2U2BUX7_9PROT</name>
<dbReference type="Pfam" id="PF00144">
    <property type="entry name" value="Beta-lactamase"/>
    <property type="match status" value="1"/>
</dbReference>
<feature type="signal peptide" evidence="1">
    <location>
        <begin position="1"/>
        <end position="23"/>
    </location>
</feature>
<dbReference type="EMBL" id="QEXV01000003">
    <property type="protein sequence ID" value="PWE17780.1"/>
    <property type="molecule type" value="Genomic_DNA"/>
</dbReference>
<dbReference type="InterPro" id="IPR050789">
    <property type="entry name" value="Diverse_Enzym_Activities"/>
</dbReference>
<proteinExistence type="predicted"/>
<evidence type="ECO:0000313" key="4">
    <source>
        <dbReference type="Proteomes" id="UP000245168"/>
    </source>
</evidence>
<dbReference type="PANTHER" id="PTHR43283">
    <property type="entry name" value="BETA-LACTAMASE-RELATED"/>
    <property type="match status" value="1"/>
</dbReference>
<feature type="domain" description="Beta-lactamase-related" evidence="2">
    <location>
        <begin position="36"/>
        <end position="383"/>
    </location>
</feature>
<organism evidence="3 4">
    <name type="scientific">Marinicauda salina</name>
    <dbReference type="NCBI Taxonomy" id="2135793"/>
    <lineage>
        <taxon>Bacteria</taxon>
        <taxon>Pseudomonadati</taxon>
        <taxon>Pseudomonadota</taxon>
        <taxon>Alphaproteobacteria</taxon>
        <taxon>Maricaulales</taxon>
        <taxon>Maricaulaceae</taxon>
        <taxon>Marinicauda</taxon>
    </lineage>
</organism>
<dbReference type="OrthoDB" id="5377981at2"/>
<gene>
    <name evidence="3" type="ORF">DDZ18_09000</name>
</gene>
<comment type="caution">
    <text evidence="3">The sequence shown here is derived from an EMBL/GenBank/DDBJ whole genome shotgun (WGS) entry which is preliminary data.</text>
</comment>
<reference evidence="4" key="1">
    <citation type="submission" date="2018-05" db="EMBL/GenBank/DDBJ databases">
        <authorList>
            <person name="Liu B.-T."/>
        </authorList>
    </citation>
    <scope>NUCLEOTIDE SEQUENCE [LARGE SCALE GENOMIC DNA]</scope>
    <source>
        <strain evidence="4">WD6-1</strain>
    </source>
</reference>
<evidence type="ECO:0000259" key="2">
    <source>
        <dbReference type="Pfam" id="PF00144"/>
    </source>
</evidence>
<accession>A0A2U2BUX7</accession>